<evidence type="ECO:0000256" key="1">
    <source>
        <dbReference type="SAM" id="MobiDB-lite"/>
    </source>
</evidence>
<reference evidence="2 3" key="1">
    <citation type="submission" date="2019-05" db="EMBL/GenBank/DDBJ databases">
        <title>Another draft genome of Portunus trituberculatus and its Hox gene families provides insights of decapod evolution.</title>
        <authorList>
            <person name="Jeong J.-H."/>
            <person name="Song I."/>
            <person name="Kim S."/>
            <person name="Choi T."/>
            <person name="Kim D."/>
            <person name="Ryu S."/>
            <person name="Kim W."/>
        </authorList>
    </citation>
    <scope>NUCLEOTIDE SEQUENCE [LARGE SCALE GENOMIC DNA]</scope>
    <source>
        <tissue evidence="2">Muscle</tissue>
    </source>
</reference>
<evidence type="ECO:0000313" key="2">
    <source>
        <dbReference type="EMBL" id="MPC55136.1"/>
    </source>
</evidence>
<sequence>MCVCVSEYVGSSPLASPSSAAPNTPQHAPDTSPSSPDPSPGAATQTIGSTLLSAALSKTPKAFCSAP</sequence>
<keyword evidence="3" id="KW-1185">Reference proteome</keyword>
<dbReference type="EMBL" id="VSRR010012922">
    <property type="protein sequence ID" value="MPC55136.1"/>
    <property type="molecule type" value="Genomic_DNA"/>
</dbReference>
<accession>A0A5B7GC69</accession>
<dbReference type="Proteomes" id="UP000324222">
    <property type="component" value="Unassembled WGS sequence"/>
</dbReference>
<feature type="region of interest" description="Disordered" evidence="1">
    <location>
        <begin position="1"/>
        <end position="45"/>
    </location>
</feature>
<comment type="caution">
    <text evidence="2">The sequence shown here is derived from an EMBL/GenBank/DDBJ whole genome shotgun (WGS) entry which is preliminary data.</text>
</comment>
<organism evidence="2 3">
    <name type="scientific">Portunus trituberculatus</name>
    <name type="common">Swimming crab</name>
    <name type="synonym">Neptunus trituberculatus</name>
    <dbReference type="NCBI Taxonomy" id="210409"/>
    <lineage>
        <taxon>Eukaryota</taxon>
        <taxon>Metazoa</taxon>
        <taxon>Ecdysozoa</taxon>
        <taxon>Arthropoda</taxon>
        <taxon>Crustacea</taxon>
        <taxon>Multicrustacea</taxon>
        <taxon>Malacostraca</taxon>
        <taxon>Eumalacostraca</taxon>
        <taxon>Eucarida</taxon>
        <taxon>Decapoda</taxon>
        <taxon>Pleocyemata</taxon>
        <taxon>Brachyura</taxon>
        <taxon>Eubrachyura</taxon>
        <taxon>Portunoidea</taxon>
        <taxon>Portunidae</taxon>
        <taxon>Portuninae</taxon>
        <taxon>Portunus</taxon>
    </lineage>
</organism>
<proteinExistence type="predicted"/>
<gene>
    <name evidence="2" type="ORF">E2C01_049067</name>
</gene>
<evidence type="ECO:0000313" key="3">
    <source>
        <dbReference type="Proteomes" id="UP000324222"/>
    </source>
</evidence>
<protein>
    <submittedName>
        <fullName evidence="2">Uncharacterized protein</fullName>
    </submittedName>
</protein>
<name>A0A5B7GC69_PORTR</name>
<feature type="compositionally biased region" description="Low complexity" evidence="1">
    <location>
        <begin position="11"/>
        <end position="22"/>
    </location>
</feature>
<dbReference type="AlphaFoldDB" id="A0A5B7GC69"/>